<gene>
    <name evidence="6" type="primary">lrrc41</name>
</gene>
<evidence type="ECO:0000256" key="4">
    <source>
        <dbReference type="ARBA" id="ARBA00022737"/>
    </source>
</evidence>
<dbReference type="InterPro" id="IPR032675">
    <property type="entry name" value="LRR_dom_sf"/>
</dbReference>
<keyword evidence="5" id="KW-0833">Ubl conjugation pathway</keyword>
<evidence type="ECO:0000256" key="2">
    <source>
        <dbReference type="ARBA" id="ARBA00022553"/>
    </source>
</evidence>
<dbReference type="Proteomes" id="UP000694389">
    <property type="component" value="Unassembled WGS sequence"/>
</dbReference>
<name>A0A8P4JV95_DICLA</name>
<reference evidence="6" key="1">
    <citation type="submission" date="2025-08" db="UniProtKB">
        <authorList>
            <consortium name="Ensembl"/>
        </authorList>
    </citation>
    <scope>IDENTIFICATION</scope>
</reference>
<dbReference type="AlphaFoldDB" id="A0A8P4JV95"/>
<evidence type="ECO:0000313" key="6">
    <source>
        <dbReference type="Ensembl" id="ENSDLAP00005064019.1"/>
    </source>
</evidence>
<dbReference type="Ensembl" id="ENSDLAT00005068613.1">
    <property type="protein sequence ID" value="ENSDLAP00005064019.1"/>
    <property type="gene ID" value="ENSDLAG00005033353.1"/>
</dbReference>
<keyword evidence="2" id="KW-0597">Phosphoprotein</keyword>
<dbReference type="GeneID" id="127350804"/>
<sequence length="663" mass="74182">MGDAARNVDQRKPKEICLKDICFRAVRKHFAALGIQAILDLPAPLIKDLLPHLTICQLDELQPTLNQRGISTRSGWVGILQDMCGPNHVIDLHTEEEAKHEVMRMLFTIVFYGFTNNFVKRNIANLNTPSFLWAAAKCIRHFLLTTSLHKPLQSLTAEQRPLLNLLEKRIRSVGVSQSIDLSKRKTQTALYVLHRLLDHGVAKELVVHVQCPVVLAWLLHGRGSQYVNPELKNVMGSKKANCVSQAASASADEASCSSGVETRTSEDQDDEVTPCKQLKLDSVAVKGEESGKAKLTVDPHILCQKFTPCDGPSVGACPWGQIHCLEIRQCGSDSLRVLNSALPTFFCLRSLTLHSFLIFRDSDVLGLARTLKQLSESSHSSLTDLSISVLPYTELVEILLDASPNVTSLHVEIQTLVWGQRFTPHHPRTAESDMSELPLEKLTVKVAELQTDLHVITSVLRRSPRLTTLHIAGMRLPTGSSQSQLLTTLIESNHFLRSLNLEDVKLSDCLPEILKLLRACRLEELRFNDCRLLEKWSDKEEGLKQLVAALKRVSSLHTLSLAQNRLAKNVCVLAELFSGCSPNSVRRLDISSNFIQPAELLEFAKRLRTHRPPHQLTLDLRKNPGDRDPDTWKTAIKRLRPFCVLLVEGWVSTNTMADHISNM</sequence>
<dbReference type="OrthoDB" id="9415738at2759"/>
<dbReference type="Gene3D" id="3.80.10.10">
    <property type="entry name" value="Ribonuclease Inhibitor"/>
    <property type="match status" value="1"/>
</dbReference>
<evidence type="ECO:0000256" key="1">
    <source>
        <dbReference type="ARBA" id="ARBA00014201"/>
    </source>
</evidence>
<keyword evidence="7" id="KW-1185">Reference proteome</keyword>
<dbReference type="CTD" id="10489"/>
<dbReference type="GeneTree" id="ENSGT00390000015908"/>
<dbReference type="PANTHER" id="PTHR15354:SF1">
    <property type="entry name" value="LEUCINE-RICH REPEAT-CONTAINING PROTEIN 41"/>
    <property type="match status" value="1"/>
</dbReference>
<keyword evidence="4" id="KW-0677">Repeat</keyword>
<evidence type="ECO:0000256" key="3">
    <source>
        <dbReference type="ARBA" id="ARBA00022614"/>
    </source>
</evidence>
<proteinExistence type="predicted"/>
<dbReference type="InterPro" id="IPR026137">
    <property type="entry name" value="Leu_rpt_41"/>
</dbReference>
<accession>A0A8P4JV95</accession>
<dbReference type="PANTHER" id="PTHR15354">
    <property type="entry name" value="MUF1"/>
    <property type="match status" value="1"/>
</dbReference>
<dbReference type="OMA" id="VVSDSWH"/>
<keyword evidence="3" id="KW-0433">Leucine-rich repeat</keyword>
<dbReference type="RefSeq" id="XP_051233768.1">
    <property type="nucleotide sequence ID" value="XM_051377808.1"/>
</dbReference>
<dbReference type="SUPFAM" id="SSF52047">
    <property type="entry name" value="RNI-like"/>
    <property type="match status" value="1"/>
</dbReference>
<protein>
    <recommendedName>
        <fullName evidence="1">Leucine-rich repeat-containing protein 41</fullName>
    </recommendedName>
</protein>
<organism evidence="6 7">
    <name type="scientific">Dicentrarchus labrax</name>
    <name type="common">European seabass</name>
    <name type="synonym">Morone labrax</name>
    <dbReference type="NCBI Taxonomy" id="13489"/>
    <lineage>
        <taxon>Eukaryota</taxon>
        <taxon>Metazoa</taxon>
        <taxon>Chordata</taxon>
        <taxon>Craniata</taxon>
        <taxon>Vertebrata</taxon>
        <taxon>Euteleostomi</taxon>
        <taxon>Actinopterygii</taxon>
        <taxon>Neopterygii</taxon>
        <taxon>Teleostei</taxon>
        <taxon>Neoteleostei</taxon>
        <taxon>Acanthomorphata</taxon>
        <taxon>Eupercaria</taxon>
        <taxon>Moronidae</taxon>
        <taxon>Dicentrarchus</taxon>
    </lineage>
</organism>
<evidence type="ECO:0000313" key="7">
    <source>
        <dbReference type="Proteomes" id="UP000694389"/>
    </source>
</evidence>
<evidence type="ECO:0000256" key="5">
    <source>
        <dbReference type="ARBA" id="ARBA00022786"/>
    </source>
</evidence>
<reference evidence="6" key="2">
    <citation type="submission" date="2025-09" db="UniProtKB">
        <authorList>
            <consortium name="Ensembl"/>
        </authorList>
    </citation>
    <scope>IDENTIFICATION</scope>
</reference>